<feature type="binding site" evidence="13">
    <location>
        <position position="195"/>
    </location>
    <ligand>
        <name>Zn(2+)</name>
        <dbReference type="ChEBI" id="CHEBI:29105"/>
    </ligand>
</feature>
<feature type="domain" description="USP" evidence="17">
    <location>
        <begin position="302"/>
        <end position="781"/>
    </location>
</feature>
<dbReference type="InterPro" id="IPR050164">
    <property type="entry name" value="Peptidase_C19"/>
</dbReference>
<evidence type="ECO:0000256" key="12">
    <source>
        <dbReference type="PIRSR" id="PIRSR016308-1"/>
    </source>
</evidence>
<dbReference type="EC" id="3.4.19.12" evidence="11 15"/>
<evidence type="ECO:0000256" key="1">
    <source>
        <dbReference type="ARBA" id="ARBA00000707"/>
    </source>
</evidence>
<feature type="binding site" evidence="13">
    <location>
        <position position="175"/>
    </location>
    <ligand>
        <name>Zn(2+)</name>
        <dbReference type="ChEBI" id="CHEBI:29105"/>
    </ligand>
</feature>
<reference evidence="19" key="1">
    <citation type="journal article" date="2020" name="Stud. Mycol.">
        <title>101 Dothideomycetes genomes: a test case for predicting lifestyles and emergence of pathogens.</title>
        <authorList>
            <person name="Haridas S."/>
            <person name="Albert R."/>
            <person name="Binder M."/>
            <person name="Bloem J."/>
            <person name="Labutti K."/>
            <person name="Salamov A."/>
            <person name="Andreopoulos B."/>
            <person name="Baker S."/>
            <person name="Barry K."/>
            <person name="Bills G."/>
            <person name="Bluhm B."/>
            <person name="Cannon C."/>
            <person name="Castanera R."/>
            <person name="Culley D."/>
            <person name="Daum C."/>
            <person name="Ezra D."/>
            <person name="Gonzalez J."/>
            <person name="Henrissat B."/>
            <person name="Kuo A."/>
            <person name="Liang C."/>
            <person name="Lipzen A."/>
            <person name="Lutzoni F."/>
            <person name="Magnuson J."/>
            <person name="Mondo S."/>
            <person name="Nolan M."/>
            <person name="Ohm R."/>
            <person name="Pangilinan J."/>
            <person name="Park H.-J."/>
            <person name="Ramirez L."/>
            <person name="Alfaro M."/>
            <person name="Sun H."/>
            <person name="Tritt A."/>
            <person name="Yoshinaga Y."/>
            <person name="Zwiers L.-H."/>
            <person name="Turgeon B."/>
            <person name="Goodwin S."/>
            <person name="Spatafora J."/>
            <person name="Crous P."/>
            <person name="Grigoriev I."/>
        </authorList>
    </citation>
    <scope>NUCLEOTIDE SEQUENCE</scope>
    <source>
        <strain evidence="19">CBS 262.69</strain>
    </source>
</reference>
<keyword evidence="7 11" id="KW-0833">Ubl conjugation pathway</keyword>
<evidence type="ECO:0000256" key="10">
    <source>
        <dbReference type="ARBA" id="ARBA00022833"/>
    </source>
</evidence>
<proteinExistence type="inferred from homology"/>
<evidence type="ECO:0000259" key="18">
    <source>
        <dbReference type="PROSITE" id="PS50271"/>
    </source>
</evidence>
<dbReference type="CDD" id="cd14297">
    <property type="entry name" value="UBA2_spUBP14_like"/>
    <property type="match status" value="1"/>
</dbReference>
<evidence type="ECO:0000256" key="6">
    <source>
        <dbReference type="ARBA" id="ARBA00022771"/>
    </source>
</evidence>
<evidence type="ECO:0000259" key="17">
    <source>
        <dbReference type="PROSITE" id="PS50235"/>
    </source>
</evidence>
<evidence type="ECO:0000256" key="8">
    <source>
        <dbReference type="ARBA" id="ARBA00022801"/>
    </source>
</evidence>
<protein>
    <recommendedName>
        <fullName evidence="11 15">Ubiquitin carboxyl-terminal hydrolase</fullName>
        <ecNumber evidence="11 15">3.4.19.12</ecNumber>
    </recommendedName>
</protein>
<evidence type="ECO:0000256" key="11">
    <source>
        <dbReference type="PIRNR" id="PIRNR016308"/>
    </source>
</evidence>
<dbReference type="Gene3D" id="3.30.40.10">
    <property type="entry name" value="Zinc/RING finger domain, C3HC4 (zinc finger)"/>
    <property type="match status" value="2"/>
</dbReference>
<dbReference type="PROSITE" id="PS00972">
    <property type="entry name" value="USP_1"/>
    <property type="match status" value="1"/>
</dbReference>
<dbReference type="FunFam" id="1.10.8.10:FF:000086">
    <property type="entry name" value="Ubiquitin carboxyl-terminal hydrolase"/>
    <property type="match status" value="1"/>
</dbReference>
<dbReference type="GO" id="GO:0005634">
    <property type="term" value="C:nucleus"/>
    <property type="evidence" value="ECO:0007669"/>
    <property type="project" value="TreeGrafter"/>
</dbReference>
<sequence length="781" mass="86602">MACSHVNDIDLAPPHPKKAVYREDCTQCFDSIDDPAGLDVCLYCFNGGCAGDRNHARLHVEHTGHPLALNIRRTRKPVSRDEPPQKMSKLSIAAETESDRYETVTSVKCYKCEVADVDQNAGRLGPVIAAVLKANTFAQQEEVKAWQLELTSCEHILMLQQAESRAIDSGALGHCSQCDLKENLWLCLSCGNLGCGRQQYGGLGGNSHALSHFESSGHGVAVKLGSLTADGEADIYCYACNEERVDEDLKAHLAHWGVDIAERQKTEKNLTEMQIEQNLRWEFSMTTEDGKELLPLFGAGFTGLKNLGNSCYLNSIVQSIFSFPQFQERYYHPDEAPPHVSAPAEDLETQLRKLADGVLSGRYAKPDSDVTASEYSPEIPHQKGLAPAMFKYLVGRGHEEFATMRQQDASEFLLHILKLITRSAHPAPLHDPVASFRFAMEQRLQCTSCKKVRYRTEEQESMTLPVPIRKKPASFMEDKDEYQPVTLKECLDIFTADEVVELTCPACGSKDGFHKRTLFKTFPEILVITARRFELVNWVPNKRDVPVLVDDEPIALDAYKSHGLLPDEEELPEDAVAPAPAFTPHVGALGMLMDMGFPQVRAEKALHATGNSDVEAASEWLFAHMEDPDIDAPMDFGGGPKGKSDAVCEVQLQALVDMGFSQPVARQALRETDGELDRAVEWVFSHPDATGEVEETGQAGDEVKEKALPGNAGLPAEFQLQSIVCHKGASIHAGHYVSFIRKQLPGVEQPSWVLFNDEKVAKAADVDEMKKFAYIYFFRHL</sequence>
<keyword evidence="3 11" id="KW-0645">Protease</keyword>
<dbReference type="SUPFAM" id="SSF54001">
    <property type="entry name" value="Cysteine proteinases"/>
    <property type="match status" value="1"/>
</dbReference>
<dbReference type="SUPFAM" id="SSF46934">
    <property type="entry name" value="UBA-like"/>
    <property type="match status" value="1"/>
</dbReference>
<evidence type="ECO:0000313" key="20">
    <source>
        <dbReference type="Proteomes" id="UP000799640"/>
    </source>
</evidence>
<keyword evidence="5" id="KW-0677">Repeat</keyword>
<keyword evidence="9 11" id="KW-0788">Thiol protease</keyword>
<accession>A0A6G1I2V3</accession>
<evidence type="ECO:0000256" key="13">
    <source>
        <dbReference type="PIRSR" id="PIRSR016308-3"/>
    </source>
</evidence>
<feature type="domain" description="UBA" evidence="16">
    <location>
        <begin position="570"/>
        <end position="624"/>
    </location>
</feature>
<dbReference type="PANTHER" id="PTHR24006">
    <property type="entry name" value="UBIQUITIN CARBOXYL-TERMINAL HYDROLASE"/>
    <property type="match status" value="1"/>
</dbReference>
<dbReference type="InterPro" id="IPR013083">
    <property type="entry name" value="Znf_RING/FYVE/PHD"/>
</dbReference>
<comment type="catalytic activity">
    <reaction evidence="1 11 15">
        <text>Thiol-dependent hydrolysis of ester, thioester, amide, peptide and isopeptide bonds formed by the C-terminal Gly of ubiquitin (a 76-residue protein attached to proteins as an intracellular targeting signal).</text>
        <dbReference type="EC" id="3.4.19.12"/>
    </reaction>
</comment>
<keyword evidence="4 11" id="KW-0479">Metal-binding</keyword>
<dbReference type="GO" id="GO:0006508">
    <property type="term" value="P:proteolysis"/>
    <property type="evidence" value="ECO:0007669"/>
    <property type="project" value="UniProtKB-KW"/>
</dbReference>
<keyword evidence="10 11" id="KW-0862">Zinc</keyword>
<dbReference type="InterPro" id="IPR009060">
    <property type="entry name" value="UBA-like_sf"/>
</dbReference>
<dbReference type="EMBL" id="ML996691">
    <property type="protein sequence ID" value="KAF2402456.1"/>
    <property type="molecule type" value="Genomic_DNA"/>
</dbReference>
<evidence type="ECO:0000256" key="14">
    <source>
        <dbReference type="PROSITE-ProRule" id="PRU00502"/>
    </source>
</evidence>
<evidence type="ECO:0000259" key="16">
    <source>
        <dbReference type="PROSITE" id="PS50030"/>
    </source>
</evidence>
<dbReference type="InterPro" id="IPR015940">
    <property type="entry name" value="UBA"/>
</dbReference>
<dbReference type="CDD" id="cd14385">
    <property type="entry name" value="UBA1_spUBP14_like"/>
    <property type="match status" value="1"/>
</dbReference>
<dbReference type="FunFam" id="3.30.40.10:FF:000587">
    <property type="entry name" value="Ubiquitin carboxyl-terminal hydrolase"/>
    <property type="match status" value="1"/>
</dbReference>
<dbReference type="FunFam" id="3.90.70.10:FF:000235">
    <property type="entry name" value="Ubiquitin carboxyl-terminal hydrolase"/>
    <property type="match status" value="1"/>
</dbReference>
<dbReference type="PROSITE" id="PS00973">
    <property type="entry name" value="USP_2"/>
    <property type="match status" value="1"/>
</dbReference>
<organism evidence="19 20">
    <name type="scientific">Trichodelitschia bisporula</name>
    <dbReference type="NCBI Taxonomy" id="703511"/>
    <lineage>
        <taxon>Eukaryota</taxon>
        <taxon>Fungi</taxon>
        <taxon>Dikarya</taxon>
        <taxon>Ascomycota</taxon>
        <taxon>Pezizomycotina</taxon>
        <taxon>Dothideomycetes</taxon>
        <taxon>Dothideomycetes incertae sedis</taxon>
        <taxon>Phaeotrichales</taxon>
        <taxon>Phaeotrichaceae</taxon>
        <taxon>Trichodelitschia</taxon>
    </lineage>
</organism>
<evidence type="ECO:0000256" key="2">
    <source>
        <dbReference type="ARBA" id="ARBA00009085"/>
    </source>
</evidence>
<dbReference type="Gene3D" id="3.90.70.10">
    <property type="entry name" value="Cysteine proteinases"/>
    <property type="match status" value="2"/>
</dbReference>
<dbReference type="Pfam" id="PF00443">
    <property type="entry name" value="UCH"/>
    <property type="match status" value="1"/>
</dbReference>
<evidence type="ECO:0000256" key="5">
    <source>
        <dbReference type="ARBA" id="ARBA00022737"/>
    </source>
</evidence>
<name>A0A6G1I2V3_9PEZI</name>
<keyword evidence="8 11" id="KW-0378">Hydrolase</keyword>
<dbReference type="PROSITE" id="PS50271">
    <property type="entry name" value="ZF_UBP"/>
    <property type="match status" value="2"/>
</dbReference>
<dbReference type="InterPro" id="IPR018200">
    <property type="entry name" value="USP_CS"/>
</dbReference>
<dbReference type="FunFam" id="3.90.70.10:FF:000144">
    <property type="entry name" value="Ubiquitinyl hydrolase 1"/>
    <property type="match status" value="1"/>
</dbReference>
<feature type="domain" description="UBP-type" evidence="18">
    <location>
        <begin position="1"/>
        <end position="107"/>
    </location>
</feature>
<dbReference type="PROSITE" id="PS50235">
    <property type="entry name" value="USP_3"/>
    <property type="match status" value="1"/>
</dbReference>
<dbReference type="Pfam" id="PF17807">
    <property type="entry name" value="zf-UBP_var"/>
    <property type="match status" value="1"/>
</dbReference>
<dbReference type="PIRSF" id="PIRSF016308">
    <property type="entry name" value="UBP"/>
    <property type="match status" value="1"/>
</dbReference>
<evidence type="ECO:0000256" key="3">
    <source>
        <dbReference type="ARBA" id="ARBA00022670"/>
    </source>
</evidence>
<dbReference type="SUPFAM" id="SSF57850">
    <property type="entry name" value="RING/U-box"/>
    <property type="match status" value="2"/>
</dbReference>
<feature type="binding site" evidence="13">
    <location>
        <position position="178"/>
    </location>
    <ligand>
        <name>Zn(2+)</name>
        <dbReference type="ChEBI" id="CHEBI:29105"/>
    </ligand>
</feature>
<dbReference type="PROSITE" id="PS50030">
    <property type="entry name" value="UBA"/>
    <property type="match status" value="2"/>
</dbReference>
<feature type="domain" description="UBA" evidence="16">
    <location>
        <begin position="643"/>
        <end position="686"/>
    </location>
</feature>
<dbReference type="GO" id="GO:0005829">
    <property type="term" value="C:cytosol"/>
    <property type="evidence" value="ECO:0007669"/>
    <property type="project" value="TreeGrafter"/>
</dbReference>
<gene>
    <name evidence="19" type="ORF">EJ06DRAFT_580708</name>
</gene>
<dbReference type="Pfam" id="PF02148">
    <property type="entry name" value="zf-UBP"/>
    <property type="match status" value="1"/>
</dbReference>
<dbReference type="Pfam" id="PF00627">
    <property type="entry name" value="UBA"/>
    <property type="match status" value="2"/>
</dbReference>
<feature type="active site" description="Nucleophile" evidence="12">
    <location>
        <position position="311"/>
    </location>
</feature>
<evidence type="ECO:0000256" key="9">
    <source>
        <dbReference type="ARBA" id="ARBA00022807"/>
    </source>
</evidence>
<dbReference type="InterPro" id="IPR038765">
    <property type="entry name" value="Papain-like_cys_pep_sf"/>
</dbReference>
<dbReference type="SMART" id="SM00290">
    <property type="entry name" value="ZnF_UBP"/>
    <property type="match status" value="2"/>
</dbReference>
<keyword evidence="6 14" id="KW-0863">Zinc-finger</keyword>
<feature type="binding site" evidence="13">
    <location>
        <position position="208"/>
    </location>
    <ligand>
        <name>Zn(2+)</name>
        <dbReference type="ChEBI" id="CHEBI:29105"/>
    </ligand>
</feature>
<evidence type="ECO:0000256" key="4">
    <source>
        <dbReference type="ARBA" id="ARBA00022723"/>
    </source>
</evidence>
<dbReference type="FunFam" id="3.30.40.10:FF:000396">
    <property type="entry name" value="Ubiquitin carboxyl-terminal hydrolase"/>
    <property type="match status" value="1"/>
</dbReference>
<feature type="domain" description="UBP-type" evidence="18">
    <location>
        <begin position="151"/>
        <end position="260"/>
    </location>
</feature>
<dbReference type="OrthoDB" id="361536at2759"/>
<dbReference type="GO" id="GO:0016579">
    <property type="term" value="P:protein deubiquitination"/>
    <property type="evidence" value="ECO:0007669"/>
    <property type="project" value="InterPro"/>
</dbReference>
<dbReference type="InterPro" id="IPR001607">
    <property type="entry name" value="Znf_UBP"/>
</dbReference>
<evidence type="ECO:0000256" key="15">
    <source>
        <dbReference type="RuleBase" id="RU366025"/>
    </source>
</evidence>
<dbReference type="InterPro" id="IPR016652">
    <property type="entry name" value="Ubiquitinyl_hydrolase"/>
</dbReference>
<evidence type="ECO:0000313" key="19">
    <source>
        <dbReference type="EMBL" id="KAF2402456.1"/>
    </source>
</evidence>
<evidence type="ECO:0000256" key="7">
    <source>
        <dbReference type="ARBA" id="ARBA00022786"/>
    </source>
</evidence>
<feature type="active site" description="Proton acceptor" evidence="12">
    <location>
        <position position="735"/>
    </location>
</feature>
<dbReference type="InterPro" id="IPR041432">
    <property type="entry name" value="UBP13_Znf-UBP_var"/>
</dbReference>
<dbReference type="Gene3D" id="1.10.8.10">
    <property type="entry name" value="DNA helicase RuvA subunit, C-terminal domain"/>
    <property type="match status" value="2"/>
</dbReference>
<keyword evidence="20" id="KW-1185">Reference proteome</keyword>
<dbReference type="SMART" id="SM00165">
    <property type="entry name" value="UBA"/>
    <property type="match status" value="2"/>
</dbReference>
<dbReference type="AlphaFoldDB" id="A0A6G1I2V3"/>
<dbReference type="InterPro" id="IPR028889">
    <property type="entry name" value="USP"/>
</dbReference>
<dbReference type="InterPro" id="IPR001394">
    <property type="entry name" value="Peptidase_C19_UCH"/>
</dbReference>
<dbReference type="CDD" id="cd02658">
    <property type="entry name" value="Peptidase_C19B"/>
    <property type="match status" value="1"/>
</dbReference>
<dbReference type="GO" id="GO:0004843">
    <property type="term" value="F:cysteine-type deubiquitinase activity"/>
    <property type="evidence" value="ECO:0007669"/>
    <property type="project" value="UniProtKB-UniRule"/>
</dbReference>
<comment type="similarity">
    <text evidence="2 11 15">Belongs to the peptidase C19 family.</text>
</comment>
<dbReference type="Proteomes" id="UP000799640">
    <property type="component" value="Unassembled WGS sequence"/>
</dbReference>
<dbReference type="PANTHER" id="PTHR24006:SF664">
    <property type="entry name" value="UBIQUITIN CARBOXYL-TERMINAL HYDROLASE"/>
    <property type="match status" value="1"/>
</dbReference>
<dbReference type="GO" id="GO:0008270">
    <property type="term" value="F:zinc ion binding"/>
    <property type="evidence" value="ECO:0007669"/>
    <property type="project" value="UniProtKB-UniRule"/>
</dbReference>